<dbReference type="EMBL" id="FOVJ01000014">
    <property type="protein sequence ID" value="SFO23021.1"/>
    <property type="molecule type" value="Genomic_DNA"/>
</dbReference>
<sequence length="77" mass="9409">MFHHMYAGALLFLLTRIHKIKIVLNPPIALIQHYYSYFFYQNQFHFLKFPCIRQAPPQALLLEAEKFYHTKVERTRR</sequence>
<accession>A0A1I5FI72</accession>
<organism evidence="1 2">
    <name type="scientific">Nitrosospira briensis</name>
    <dbReference type="NCBI Taxonomy" id="35799"/>
    <lineage>
        <taxon>Bacteria</taxon>
        <taxon>Pseudomonadati</taxon>
        <taxon>Pseudomonadota</taxon>
        <taxon>Betaproteobacteria</taxon>
        <taxon>Nitrosomonadales</taxon>
        <taxon>Nitrosomonadaceae</taxon>
        <taxon>Nitrosospira</taxon>
    </lineage>
</organism>
<name>A0A1I5FI72_9PROT</name>
<protein>
    <submittedName>
        <fullName evidence="1">Uncharacterized protein</fullName>
    </submittedName>
</protein>
<gene>
    <name evidence="1" type="ORF">SAMN05216386_3017</name>
</gene>
<keyword evidence="2" id="KW-1185">Reference proteome</keyword>
<proteinExistence type="predicted"/>
<evidence type="ECO:0000313" key="1">
    <source>
        <dbReference type="EMBL" id="SFO23021.1"/>
    </source>
</evidence>
<reference evidence="2" key="1">
    <citation type="submission" date="2016-10" db="EMBL/GenBank/DDBJ databases">
        <authorList>
            <person name="Varghese N."/>
        </authorList>
    </citation>
    <scope>NUCLEOTIDE SEQUENCE [LARGE SCALE GENOMIC DNA]</scope>
    <source>
        <strain evidence="2">Nsp8</strain>
    </source>
</reference>
<dbReference type="AlphaFoldDB" id="A0A1I5FI72"/>
<evidence type="ECO:0000313" key="2">
    <source>
        <dbReference type="Proteomes" id="UP000183107"/>
    </source>
</evidence>
<dbReference type="Proteomes" id="UP000183107">
    <property type="component" value="Unassembled WGS sequence"/>
</dbReference>